<keyword evidence="9 10" id="KW-0131">Cell cycle</keyword>
<feature type="active site" evidence="10">
    <location>
        <position position="247"/>
    </location>
</feature>
<gene>
    <name evidence="10 14" type="primary">xerC</name>
    <name evidence="14" type="ORF">TTHT_2180</name>
</gene>
<dbReference type="GO" id="GO:0009037">
    <property type="term" value="F:tyrosine-based site-specific recombinase activity"/>
    <property type="evidence" value="ECO:0007669"/>
    <property type="project" value="UniProtKB-UniRule"/>
</dbReference>
<evidence type="ECO:0000313" key="15">
    <source>
        <dbReference type="Proteomes" id="UP000595564"/>
    </source>
</evidence>
<evidence type="ECO:0000313" key="14">
    <source>
        <dbReference type="EMBL" id="BBB33608.1"/>
    </source>
</evidence>
<feature type="active site" evidence="10">
    <location>
        <position position="149"/>
    </location>
</feature>
<organism evidence="14 15">
    <name type="scientific">Thermotomaculum hydrothermale</name>
    <dbReference type="NCBI Taxonomy" id="981385"/>
    <lineage>
        <taxon>Bacteria</taxon>
        <taxon>Pseudomonadati</taxon>
        <taxon>Acidobacteriota</taxon>
        <taxon>Holophagae</taxon>
        <taxon>Thermotomaculales</taxon>
        <taxon>Thermotomaculaceae</taxon>
        <taxon>Thermotomaculum</taxon>
    </lineage>
</organism>
<feature type="active site" evidence="10">
    <location>
        <position position="173"/>
    </location>
</feature>
<evidence type="ECO:0000256" key="6">
    <source>
        <dbReference type="ARBA" id="ARBA00022908"/>
    </source>
</evidence>
<keyword evidence="5 10" id="KW-0159">Chromosome partition</keyword>
<dbReference type="NCBIfam" id="TIGR02224">
    <property type="entry name" value="recomb_XerC"/>
    <property type="match status" value="1"/>
</dbReference>
<dbReference type="GO" id="GO:0005737">
    <property type="term" value="C:cytoplasm"/>
    <property type="evidence" value="ECO:0007669"/>
    <property type="project" value="UniProtKB-SubCell"/>
</dbReference>
<comment type="function">
    <text evidence="10">Site-specific tyrosine recombinase, which acts by catalyzing the cutting and rejoining of the recombining DNA molecules. The XerC-XerD complex is essential to convert dimers of the bacterial chromosome into monomers to permit their segregation at cell division. It also contributes to the segregational stability of plasmids.</text>
</comment>
<dbReference type="PANTHER" id="PTHR30349">
    <property type="entry name" value="PHAGE INTEGRASE-RELATED"/>
    <property type="match status" value="1"/>
</dbReference>
<feature type="active site" evidence="10">
    <location>
        <position position="250"/>
    </location>
</feature>
<dbReference type="Gene3D" id="1.10.443.10">
    <property type="entry name" value="Intergrase catalytic core"/>
    <property type="match status" value="1"/>
</dbReference>
<comment type="subcellular location">
    <subcellularLocation>
        <location evidence="1 10">Cytoplasm</location>
    </subcellularLocation>
</comment>
<dbReference type="GO" id="GO:0007059">
    <property type="term" value="P:chromosome segregation"/>
    <property type="evidence" value="ECO:0007669"/>
    <property type="project" value="UniProtKB-UniRule"/>
</dbReference>
<dbReference type="CDD" id="cd00798">
    <property type="entry name" value="INT_XerDC_C"/>
    <property type="match status" value="1"/>
</dbReference>
<dbReference type="NCBIfam" id="NF040815">
    <property type="entry name" value="recomb_XerA_Arch"/>
    <property type="match status" value="1"/>
</dbReference>
<evidence type="ECO:0000259" key="13">
    <source>
        <dbReference type="PROSITE" id="PS51900"/>
    </source>
</evidence>
<dbReference type="InterPro" id="IPR023009">
    <property type="entry name" value="Tyrosine_recombinase_XerC/XerD"/>
</dbReference>
<evidence type="ECO:0000256" key="1">
    <source>
        <dbReference type="ARBA" id="ARBA00004496"/>
    </source>
</evidence>
<dbReference type="Pfam" id="PF02899">
    <property type="entry name" value="Phage_int_SAM_1"/>
    <property type="match status" value="1"/>
</dbReference>
<dbReference type="InterPro" id="IPR011931">
    <property type="entry name" value="Recomb_XerC"/>
</dbReference>
<comment type="similarity">
    <text evidence="2 10">Belongs to the 'phage' integrase family. XerC subfamily.</text>
</comment>
<dbReference type="EMBL" id="AP017470">
    <property type="protein sequence ID" value="BBB33608.1"/>
    <property type="molecule type" value="Genomic_DNA"/>
</dbReference>
<accession>A0A7R6PPU1</accession>
<evidence type="ECO:0000259" key="12">
    <source>
        <dbReference type="PROSITE" id="PS51898"/>
    </source>
</evidence>
<feature type="active site" evidence="10">
    <location>
        <position position="273"/>
    </location>
</feature>
<dbReference type="GO" id="GO:0006313">
    <property type="term" value="P:DNA transposition"/>
    <property type="evidence" value="ECO:0007669"/>
    <property type="project" value="UniProtKB-UniRule"/>
</dbReference>
<feature type="domain" description="Tyr recombinase" evidence="12">
    <location>
        <begin position="108"/>
        <end position="295"/>
    </location>
</feature>
<dbReference type="Gene3D" id="1.10.150.130">
    <property type="match status" value="1"/>
</dbReference>
<dbReference type="InterPro" id="IPR013762">
    <property type="entry name" value="Integrase-like_cat_sf"/>
</dbReference>
<evidence type="ECO:0000256" key="9">
    <source>
        <dbReference type="ARBA" id="ARBA00023306"/>
    </source>
</evidence>
<dbReference type="Pfam" id="PF00589">
    <property type="entry name" value="Phage_integrase"/>
    <property type="match status" value="1"/>
</dbReference>
<evidence type="ECO:0000256" key="11">
    <source>
        <dbReference type="NCBIfam" id="TIGR02224"/>
    </source>
</evidence>
<sequence>MRDFKFYSQAFLDYLLKEKNYSINTIIAYKEDLELFEDFLNLFNLKVENVEKEDVRMFVSYLSRKNFEKNTIARKISALKSFFSFLKNRKFIKKNPAALVSSPKRGKVLPSFMTEEEVEKLFDSLPSPDDFKSARDVAIMELFYATGLRVSELANLKMRDIDIQNQIVRVFGKGGKERIVPFGIPAKEALLRYFKFRREHLIEKKNLTEEFVFLNVRDGKHITDRGIKFVVTNMLKKISSMKKLSVHSLRHTFATHLLNKGADLRAIQELLGHASLSTTQRYTHLSIDKLIDIYRNSHPDEK</sequence>
<proteinExistence type="inferred from homology"/>
<evidence type="ECO:0000256" key="4">
    <source>
        <dbReference type="ARBA" id="ARBA00022618"/>
    </source>
</evidence>
<reference evidence="14 15" key="1">
    <citation type="journal article" date="2012" name="Extremophiles">
        <title>Thermotomaculum hydrothermale gen. nov., sp. nov., a novel heterotrophic thermophile within the phylum Acidobacteria from a deep-sea hydrothermal vent chimney in the Southern Okinawa Trough.</title>
        <authorList>
            <person name="Izumi H."/>
            <person name="Nunoura T."/>
            <person name="Miyazaki M."/>
            <person name="Mino S."/>
            <person name="Toki T."/>
            <person name="Takai K."/>
            <person name="Sako Y."/>
            <person name="Sawabe T."/>
            <person name="Nakagawa S."/>
        </authorList>
    </citation>
    <scope>NUCLEOTIDE SEQUENCE [LARGE SCALE GENOMIC DNA]</scope>
    <source>
        <strain evidence="14 15">AC55</strain>
    </source>
</reference>
<keyword evidence="6 10" id="KW-0229">DNA integration</keyword>
<dbReference type="GO" id="GO:0003677">
    <property type="term" value="F:DNA binding"/>
    <property type="evidence" value="ECO:0007669"/>
    <property type="project" value="UniProtKB-UniRule"/>
</dbReference>
<comment type="subunit">
    <text evidence="10">Forms a cyclic heterotetrameric complex composed of two molecules of XerC and two molecules of XerD.</text>
</comment>
<evidence type="ECO:0000256" key="7">
    <source>
        <dbReference type="ARBA" id="ARBA00023125"/>
    </source>
</evidence>
<dbReference type="InterPro" id="IPR004107">
    <property type="entry name" value="Integrase_SAM-like_N"/>
</dbReference>
<dbReference type="PROSITE" id="PS51900">
    <property type="entry name" value="CB"/>
    <property type="match status" value="1"/>
</dbReference>
<dbReference type="KEGG" id="thyd:TTHT_2180"/>
<dbReference type="Proteomes" id="UP000595564">
    <property type="component" value="Chromosome"/>
</dbReference>
<evidence type="ECO:0000256" key="3">
    <source>
        <dbReference type="ARBA" id="ARBA00022490"/>
    </source>
</evidence>
<dbReference type="InterPro" id="IPR044068">
    <property type="entry name" value="CB"/>
</dbReference>
<dbReference type="InterPro" id="IPR002104">
    <property type="entry name" value="Integrase_catalytic"/>
</dbReference>
<dbReference type="SUPFAM" id="SSF56349">
    <property type="entry name" value="DNA breaking-rejoining enzymes"/>
    <property type="match status" value="1"/>
</dbReference>
<evidence type="ECO:0000256" key="5">
    <source>
        <dbReference type="ARBA" id="ARBA00022829"/>
    </source>
</evidence>
<dbReference type="InterPro" id="IPR010998">
    <property type="entry name" value="Integrase_recombinase_N"/>
</dbReference>
<dbReference type="GO" id="GO:0051301">
    <property type="term" value="P:cell division"/>
    <property type="evidence" value="ECO:0007669"/>
    <property type="project" value="UniProtKB-UniRule"/>
</dbReference>
<dbReference type="RefSeq" id="WP_201327921.1">
    <property type="nucleotide sequence ID" value="NZ_AP017470.1"/>
</dbReference>
<evidence type="ECO:0000256" key="10">
    <source>
        <dbReference type="HAMAP-Rule" id="MF_01808"/>
    </source>
</evidence>
<evidence type="ECO:0000256" key="2">
    <source>
        <dbReference type="ARBA" id="ARBA00006657"/>
    </source>
</evidence>
<keyword evidence="15" id="KW-1185">Reference proteome</keyword>
<dbReference type="AlphaFoldDB" id="A0A7R6PPU1"/>
<dbReference type="InterPro" id="IPR050090">
    <property type="entry name" value="Tyrosine_recombinase_XerCD"/>
</dbReference>
<dbReference type="PROSITE" id="PS51898">
    <property type="entry name" value="TYR_RECOMBINASE"/>
    <property type="match status" value="1"/>
</dbReference>
<name>A0A7R6PPU1_9BACT</name>
<dbReference type="NCBIfam" id="NF001399">
    <property type="entry name" value="PRK00283.1"/>
    <property type="match status" value="1"/>
</dbReference>
<dbReference type="PANTHER" id="PTHR30349:SF77">
    <property type="entry name" value="TYROSINE RECOMBINASE XERC"/>
    <property type="match status" value="1"/>
</dbReference>
<keyword evidence="3 10" id="KW-0963">Cytoplasm</keyword>
<keyword evidence="7 10" id="KW-0238">DNA-binding</keyword>
<keyword evidence="8 10" id="KW-0233">DNA recombination</keyword>
<keyword evidence="4 10" id="KW-0132">Cell division</keyword>
<feature type="active site" description="O-(3'-phospho-DNA)-tyrosine intermediate" evidence="10">
    <location>
        <position position="282"/>
    </location>
</feature>
<dbReference type="HAMAP" id="MF_01808">
    <property type="entry name" value="Recomb_XerC_XerD"/>
    <property type="match status" value="1"/>
</dbReference>
<evidence type="ECO:0000256" key="8">
    <source>
        <dbReference type="ARBA" id="ARBA00023172"/>
    </source>
</evidence>
<protein>
    <recommendedName>
        <fullName evidence="10 11">Tyrosine recombinase XerC</fullName>
    </recommendedName>
</protein>
<dbReference type="InterPro" id="IPR011010">
    <property type="entry name" value="DNA_brk_join_enz"/>
</dbReference>
<feature type="domain" description="Core-binding (CB)" evidence="13">
    <location>
        <begin position="2"/>
        <end position="87"/>
    </location>
</feature>